<evidence type="ECO:0000256" key="1">
    <source>
        <dbReference type="SAM" id="MobiDB-lite"/>
    </source>
</evidence>
<dbReference type="OrthoDB" id="94039at2759"/>
<dbReference type="STRING" id="1858805.M5GBP0"/>
<keyword evidence="3" id="KW-0378">Hydrolase</keyword>
<dbReference type="Pfam" id="PF12697">
    <property type="entry name" value="Abhydrolase_6"/>
    <property type="match status" value="1"/>
</dbReference>
<dbReference type="OMA" id="PTSARWD"/>
<dbReference type="Gene3D" id="3.40.50.1820">
    <property type="entry name" value="alpha/beta hydrolase"/>
    <property type="match status" value="1"/>
</dbReference>
<proteinExistence type="predicted"/>
<name>M5GBP0_DACPD</name>
<dbReference type="InterPro" id="IPR000073">
    <property type="entry name" value="AB_hydrolase_1"/>
</dbReference>
<dbReference type="SUPFAM" id="SSF53474">
    <property type="entry name" value="alpha/beta-Hydrolases"/>
    <property type="match status" value="1"/>
</dbReference>
<dbReference type="Proteomes" id="UP000030653">
    <property type="component" value="Unassembled WGS sequence"/>
</dbReference>
<organism evidence="3 4">
    <name type="scientific">Dacryopinax primogenitus (strain DJM 731)</name>
    <name type="common">Brown rot fungus</name>
    <dbReference type="NCBI Taxonomy" id="1858805"/>
    <lineage>
        <taxon>Eukaryota</taxon>
        <taxon>Fungi</taxon>
        <taxon>Dikarya</taxon>
        <taxon>Basidiomycota</taxon>
        <taxon>Agaricomycotina</taxon>
        <taxon>Dacrymycetes</taxon>
        <taxon>Dacrymycetales</taxon>
        <taxon>Dacrymycetaceae</taxon>
        <taxon>Dacryopinax</taxon>
    </lineage>
</organism>
<dbReference type="InterPro" id="IPR029058">
    <property type="entry name" value="AB_hydrolase_fold"/>
</dbReference>
<reference evidence="3 4" key="1">
    <citation type="journal article" date="2012" name="Science">
        <title>The Paleozoic origin of enzymatic lignin decomposition reconstructed from 31 fungal genomes.</title>
        <authorList>
            <person name="Floudas D."/>
            <person name="Binder M."/>
            <person name="Riley R."/>
            <person name="Barry K."/>
            <person name="Blanchette R.A."/>
            <person name="Henrissat B."/>
            <person name="Martinez A.T."/>
            <person name="Otillar R."/>
            <person name="Spatafora J.W."/>
            <person name="Yadav J.S."/>
            <person name="Aerts A."/>
            <person name="Benoit I."/>
            <person name="Boyd A."/>
            <person name="Carlson A."/>
            <person name="Copeland A."/>
            <person name="Coutinho P.M."/>
            <person name="de Vries R.P."/>
            <person name="Ferreira P."/>
            <person name="Findley K."/>
            <person name="Foster B."/>
            <person name="Gaskell J."/>
            <person name="Glotzer D."/>
            <person name="Gorecki P."/>
            <person name="Heitman J."/>
            <person name="Hesse C."/>
            <person name="Hori C."/>
            <person name="Igarashi K."/>
            <person name="Jurgens J.A."/>
            <person name="Kallen N."/>
            <person name="Kersten P."/>
            <person name="Kohler A."/>
            <person name="Kuees U."/>
            <person name="Kumar T.K.A."/>
            <person name="Kuo A."/>
            <person name="LaButti K."/>
            <person name="Larrondo L.F."/>
            <person name="Lindquist E."/>
            <person name="Ling A."/>
            <person name="Lombard V."/>
            <person name="Lucas S."/>
            <person name="Lundell T."/>
            <person name="Martin R."/>
            <person name="McLaughlin D.J."/>
            <person name="Morgenstern I."/>
            <person name="Morin E."/>
            <person name="Murat C."/>
            <person name="Nagy L.G."/>
            <person name="Nolan M."/>
            <person name="Ohm R.A."/>
            <person name="Patyshakuliyeva A."/>
            <person name="Rokas A."/>
            <person name="Ruiz-Duenas F.J."/>
            <person name="Sabat G."/>
            <person name="Salamov A."/>
            <person name="Samejima M."/>
            <person name="Schmutz J."/>
            <person name="Slot J.C."/>
            <person name="St John F."/>
            <person name="Stenlid J."/>
            <person name="Sun H."/>
            <person name="Sun S."/>
            <person name="Syed K."/>
            <person name="Tsang A."/>
            <person name="Wiebenga A."/>
            <person name="Young D."/>
            <person name="Pisabarro A."/>
            <person name="Eastwood D.C."/>
            <person name="Martin F."/>
            <person name="Cullen D."/>
            <person name="Grigoriev I.V."/>
            <person name="Hibbett D.S."/>
        </authorList>
    </citation>
    <scope>NUCLEOTIDE SEQUENCE [LARGE SCALE GENOMIC DNA]</scope>
    <source>
        <strain evidence="3 4">DJM-731 SS1</strain>
    </source>
</reference>
<dbReference type="HOGENOM" id="CLU_032490_1_0_1"/>
<protein>
    <submittedName>
        <fullName evidence="3">Alpha/beta-hydrolase</fullName>
    </submittedName>
</protein>
<evidence type="ECO:0000259" key="2">
    <source>
        <dbReference type="Pfam" id="PF12697"/>
    </source>
</evidence>
<dbReference type="AlphaFoldDB" id="M5GBP0"/>
<sequence>MERNAYPPPPGPMEDYVPYAVRSLPPIVPVSLPQHLRLPNLPSPQRESPFPEFVLTTHLTPCARMRAHPTATKPSIRPAYPGEESTGQGKRGRAREVSDLTHKLWQQWEEVHHTPSWVGEEGPQLWAVVNRFVRRGAEGGAGGLTLFFVHSNGYPKETWEPLIGMILCRSVKVDEILVWESFNHGNAALINAPHLGDTYDWADNARDIMTFLTHYRPLTHQPAPVHLPSHAKEPTAKRVIGIGHSHGGEILCRTAVHCPESFTSVMLVEPIIIPEFRYDRRLKLASLKAWDMLRKSTLIRRSVWPSMEEARLFFLRSPFFQHWHPDVLEAYMTHAFFPLPDSQGVKLKQSPFDESICYFDPRGPSESWYLLPQLDERVELRFVLGEAGHFTGGEEVRRHTVWRRRGNCSNVRIGAGHFIPQEAPELLAEEVLKMIGRHHPRVELVQARL</sequence>
<dbReference type="RefSeq" id="XP_040628325.1">
    <property type="nucleotide sequence ID" value="XM_040770234.1"/>
</dbReference>
<evidence type="ECO:0000313" key="4">
    <source>
        <dbReference type="Proteomes" id="UP000030653"/>
    </source>
</evidence>
<gene>
    <name evidence="3" type="ORF">DACRYDRAFT_116593</name>
</gene>
<dbReference type="GeneID" id="63685296"/>
<keyword evidence="4" id="KW-1185">Reference proteome</keyword>
<evidence type="ECO:0000313" key="3">
    <source>
        <dbReference type="EMBL" id="EJU01428.1"/>
    </source>
</evidence>
<feature type="region of interest" description="Disordered" evidence="1">
    <location>
        <begin position="67"/>
        <end position="94"/>
    </location>
</feature>
<dbReference type="GO" id="GO:0016787">
    <property type="term" value="F:hydrolase activity"/>
    <property type="evidence" value="ECO:0007669"/>
    <property type="project" value="UniProtKB-KW"/>
</dbReference>
<feature type="domain" description="AB hydrolase-1" evidence="2">
    <location>
        <begin position="146"/>
        <end position="429"/>
    </location>
</feature>
<dbReference type="EMBL" id="JH795864">
    <property type="protein sequence ID" value="EJU01428.1"/>
    <property type="molecule type" value="Genomic_DNA"/>
</dbReference>
<accession>M5GBP0</accession>